<name>A0A1H7I9D7_STRJI</name>
<dbReference type="CDD" id="cd00567">
    <property type="entry name" value="ACAD"/>
    <property type="match status" value="1"/>
</dbReference>
<dbReference type="InterPro" id="IPR013786">
    <property type="entry name" value="AcylCoA_DH/ox_N"/>
</dbReference>
<dbReference type="PANTHER" id="PTHR43884">
    <property type="entry name" value="ACYL-COA DEHYDROGENASE"/>
    <property type="match status" value="1"/>
</dbReference>
<dbReference type="InterPro" id="IPR037069">
    <property type="entry name" value="AcylCoA_DH/ox_N_sf"/>
</dbReference>
<dbReference type="RefSeq" id="WP_042443896.1">
    <property type="nucleotide sequence ID" value="NZ_BBPN01000005.1"/>
</dbReference>
<evidence type="ECO:0000256" key="4">
    <source>
        <dbReference type="ARBA" id="ARBA00022827"/>
    </source>
</evidence>
<proteinExistence type="inferred from homology"/>
<dbReference type="InterPro" id="IPR006091">
    <property type="entry name" value="Acyl-CoA_Oxase/DH_mid-dom"/>
</dbReference>
<keyword evidence="4 5" id="KW-0274">FAD</keyword>
<dbReference type="SUPFAM" id="SSF47203">
    <property type="entry name" value="Acyl-CoA dehydrogenase C-terminal domain-like"/>
    <property type="match status" value="1"/>
</dbReference>
<dbReference type="Proteomes" id="UP000183015">
    <property type="component" value="Unassembled WGS sequence"/>
</dbReference>
<reference evidence="10" key="1">
    <citation type="submission" date="2016-10" db="EMBL/GenBank/DDBJ databases">
        <authorList>
            <person name="Varghese N."/>
        </authorList>
    </citation>
    <scope>NUCLEOTIDE SEQUENCE [LARGE SCALE GENOMIC DNA]</scope>
    <source>
        <strain evidence="10">DSM 45096 / BCRC 16803 / CGMCC 4.1857 / CIP 109030 / JCM 12277 / KCTC 19219 / NBRC 100920 / 33214</strain>
    </source>
</reference>
<organism evidence="9 10">
    <name type="scientific">Streptacidiphilus jiangxiensis</name>
    <dbReference type="NCBI Taxonomy" id="235985"/>
    <lineage>
        <taxon>Bacteria</taxon>
        <taxon>Bacillati</taxon>
        <taxon>Actinomycetota</taxon>
        <taxon>Actinomycetes</taxon>
        <taxon>Kitasatosporales</taxon>
        <taxon>Streptomycetaceae</taxon>
        <taxon>Streptacidiphilus</taxon>
    </lineage>
</organism>
<keyword evidence="10" id="KW-1185">Reference proteome</keyword>
<accession>A0A1H7I9D7</accession>
<evidence type="ECO:0000313" key="10">
    <source>
        <dbReference type="Proteomes" id="UP000183015"/>
    </source>
</evidence>
<dbReference type="InterPro" id="IPR009075">
    <property type="entry name" value="AcylCo_DH/oxidase_C"/>
</dbReference>
<feature type="domain" description="Acyl-CoA oxidase/dehydrogenase middle" evidence="7">
    <location>
        <begin position="124"/>
        <end position="220"/>
    </location>
</feature>
<dbReference type="InterPro" id="IPR036250">
    <property type="entry name" value="AcylCo_DH-like_C"/>
</dbReference>
<keyword evidence="5" id="KW-0560">Oxidoreductase</keyword>
<dbReference type="Pfam" id="PF00441">
    <property type="entry name" value="Acyl-CoA_dh_1"/>
    <property type="match status" value="1"/>
</dbReference>
<dbReference type="Pfam" id="PF02770">
    <property type="entry name" value="Acyl-CoA_dh_M"/>
    <property type="match status" value="1"/>
</dbReference>
<sequence length="593" mass="63440">MDHAPYRLAEQLEWQLGDPDLPETVFGHDACLALDEREEFPAAICERLEQLGLHEYYVPAEYGGRLQNYEQVLQQMRTVARRDLTVAIGHGKTYLGGVCVWVSGTEEQGRRLGEAIRAGLPVSLGLTERAHGSDLLANEVCAEPTPDGGWSVAGEKWLINNATRGSIISLLTRTDPDGGPRAYSVLLVDKRALPQESYRCLEKIRTHGIRGADISGIAFSGATVPGDAVVGTVGGGVETVLKALQLTRTMCAALSLGAADHALRLGLDFATERTLYGRALVELPQARRTLAECAADVLAGEALTLVASRAVHTAPAELSITAAVTKYLVPTRTEAVIASLTRLLGARAFLKGVFAGGQFQKVDRDHRIVGLFDGNTLVNLNSLVSQFRSLARAHRRGTGDVTGAVRAFRLAEPLPPFAPERLSLVARHGSGVFAALPGSVEQLRRAAAEDPAFKPALQAAERLLTAVDQVHEELAEHQNTVTDVPPAAFDAARRFSLCFAAAACVGLWAHTRAEAETGATAELWRGALWLRAALARLLTALGLPDTDDPQALDEVLDVVRAQHADGRLVSLLSLSLHPNHAVDAAGNTMEEAS</sequence>
<dbReference type="Gene3D" id="2.40.110.10">
    <property type="entry name" value="Butyryl-CoA Dehydrogenase, subunit A, domain 2"/>
    <property type="match status" value="1"/>
</dbReference>
<dbReference type="STRING" id="235985.SAMN05414137_102552"/>
<dbReference type="EMBL" id="FOAZ01000002">
    <property type="protein sequence ID" value="SEK58954.1"/>
    <property type="molecule type" value="Genomic_DNA"/>
</dbReference>
<dbReference type="Gene3D" id="1.10.540.10">
    <property type="entry name" value="Acyl-CoA dehydrogenase/oxidase, N-terminal domain"/>
    <property type="match status" value="1"/>
</dbReference>
<dbReference type="PANTHER" id="PTHR43884:SF19">
    <property type="entry name" value="ACYL-COA DEHYDROGENASE FADE4-RELATED"/>
    <property type="match status" value="1"/>
</dbReference>
<evidence type="ECO:0000259" key="6">
    <source>
        <dbReference type="Pfam" id="PF00441"/>
    </source>
</evidence>
<keyword evidence="3 5" id="KW-0285">Flavoprotein</keyword>
<dbReference type="GO" id="GO:0005886">
    <property type="term" value="C:plasma membrane"/>
    <property type="evidence" value="ECO:0007669"/>
    <property type="project" value="TreeGrafter"/>
</dbReference>
<evidence type="ECO:0000256" key="2">
    <source>
        <dbReference type="ARBA" id="ARBA00009347"/>
    </source>
</evidence>
<dbReference type="Gene3D" id="1.20.140.10">
    <property type="entry name" value="Butyryl-CoA Dehydrogenase, subunit A, domain 3"/>
    <property type="match status" value="1"/>
</dbReference>
<gene>
    <name evidence="9" type="ORF">SAMN05414137_102552</name>
</gene>
<dbReference type="AlphaFoldDB" id="A0A1H7I9D7"/>
<evidence type="ECO:0000259" key="8">
    <source>
        <dbReference type="Pfam" id="PF02771"/>
    </source>
</evidence>
<dbReference type="SUPFAM" id="SSF56645">
    <property type="entry name" value="Acyl-CoA dehydrogenase NM domain-like"/>
    <property type="match status" value="1"/>
</dbReference>
<dbReference type="OrthoDB" id="3666321at2"/>
<evidence type="ECO:0000256" key="3">
    <source>
        <dbReference type="ARBA" id="ARBA00022630"/>
    </source>
</evidence>
<feature type="domain" description="Acyl-CoA dehydrogenase/oxidase C-terminal" evidence="6">
    <location>
        <begin position="234"/>
        <end position="382"/>
    </location>
</feature>
<evidence type="ECO:0000313" key="9">
    <source>
        <dbReference type="EMBL" id="SEK58954.1"/>
    </source>
</evidence>
<dbReference type="GO" id="GO:0050660">
    <property type="term" value="F:flavin adenine dinucleotide binding"/>
    <property type="evidence" value="ECO:0007669"/>
    <property type="project" value="InterPro"/>
</dbReference>
<dbReference type="eggNOG" id="COG1960">
    <property type="taxonomic scope" value="Bacteria"/>
</dbReference>
<feature type="domain" description="Acyl-CoA dehydrogenase/oxidase N-terminal" evidence="8">
    <location>
        <begin position="34"/>
        <end position="112"/>
    </location>
</feature>
<dbReference type="InterPro" id="IPR046373">
    <property type="entry name" value="Acyl-CoA_Oxase/DH_mid-dom_sf"/>
</dbReference>
<dbReference type="InterPro" id="IPR009100">
    <property type="entry name" value="AcylCoA_DH/oxidase_NM_dom_sf"/>
</dbReference>
<dbReference type="Pfam" id="PF02771">
    <property type="entry name" value="Acyl-CoA_dh_N"/>
    <property type="match status" value="1"/>
</dbReference>
<evidence type="ECO:0000259" key="7">
    <source>
        <dbReference type="Pfam" id="PF02770"/>
    </source>
</evidence>
<comment type="similarity">
    <text evidence="2 5">Belongs to the acyl-CoA dehydrogenase family.</text>
</comment>
<dbReference type="GO" id="GO:0003995">
    <property type="term" value="F:acyl-CoA dehydrogenase activity"/>
    <property type="evidence" value="ECO:0007669"/>
    <property type="project" value="TreeGrafter"/>
</dbReference>
<evidence type="ECO:0000256" key="1">
    <source>
        <dbReference type="ARBA" id="ARBA00001974"/>
    </source>
</evidence>
<comment type="cofactor">
    <cofactor evidence="1 5">
        <name>FAD</name>
        <dbReference type="ChEBI" id="CHEBI:57692"/>
    </cofactor>
</comment>
<evidence type="ECO:0000256" key="5">
    <source>
        <dbReference type="RuleBase" id="RU362125"/>
    </source>
</evidence>
<protein>
    <submittedName>
        <fullName evidence="9">Acyl-CoA dehydrogenase</fullName>
    </submittedName>
</protein>